<accession>A0A2M8L4V8</accession>
<dbReference type="Proteomes" id="UP000229500">
    <property type="component" value="Unassembled WGS sequence"/>
</dbReference>
<sequence>MTQKASLLGGEKKVIDYIYSEAGKEEFSWQAFAIPYEMEHAWEYLFWQYGQRKYYYLPAHTSNQPGYFYLILEPGGDQAYRLKWIENKIGREKPIKKAEIDSILVQTYRRK</sequence>
<name>A0A2M8L4V8_9BACT</name>
<gene>
    <name evidence="1" type="ORF">COU96_03135</name>
</gene>
<dbReference type="AlphaFoldDB" id="A0A2M8L4V8"/>
<evidence type="ECO:0000313" key="1">
    <source>
        <dbReference type="EMBL" id="PJE68678.1"/>
    </source>
</evidence>
<comment type="caution">
    <text evidence="1">The sequence shown here is derived from an EMBL/GenBank/DDBJ whole genome shotgun (WGS) entry which is preliminary data.</text>
</comment>
<protein>
    <submittedName>
        <fullName evidence="1">Uncharacterized protein</fullName>
    </submittedName>
</protein>
<reference evidence="2" key="1">
    <citation type="submission" date="2017-09" db="EMBL/GenBank/DDBJ databases">
        <title>Depth-based differentiation of microbial function through sediment-hosted aquifers and enrichment of novel symbionts in the deep terrestrial subsurface.</title>
        <authorList>
            <person name="Probst A.J."/>
            <person name="Ladd B."/>
            <person name="Jarett J.K."/>
            <person name="Geller-Mcgrath D.E."/>
            <person name="Sieber C.M.K."/>
            <person name="Emerson J.B."/>
            <person name="Anantharaman K."/>
            <person name="Thomas B.C."/>
            <person name="Malmstrom R."/>
            <person name="Stieglmeier M."/>
            <person name="Klingl A."/>
            <person name="Woyke T."/>
            <person name="Ryan C.M."/>
            <person name="Banfield J.F."/>
        </authorList>
    </citation>
    <scope>NUCLEOTIDE SEQUENCE [LARGE SCALE GENOMIC DNA]</scope>
</reference>
<proteinExistence type="predicted"/>
<evidence type="ECO:0000313" key="2">
    <source>
        <dbReference type="Proteomes" id="UP000229500"/>
    </source>
</evidence>
<dbReference type="EMBL" id="PFEL01000115">
    <property type="protein sequence ID" value="PJE68678.1"/>
    <property type="molecule type" value="Genomic_DNA"/>
</dbReference>
<organism evidence="1 2">
    <name type="scientific">Candidatus Shapirobacteria bacterium CG10_big_fil_rev_8_21_14_0_10_38_14</name>
    <dbReference type="NCBI Taxonomy" id="1974483"/>
    <lineage>
        <taxon>Bacteria</taxon>
        <taxon>Candidatus Shapironibacteriota</taxon>
    </lineage>
</organism>